<proteinExistence type="predicted"/>
<gene>
    <name evidence="1" type="ORF">ACFO6W_26015</name>
</gene>
<feature type="non-terminal residue" evidence="1">
    <location>
        <position position="177"/>
    </location>
</feature>
<dbReference type="EMBL" id="JBHSGN010000183">
    <property type="protein sequence ID" value="MFC4677143.1"/>
    <property type="molecule type" value="Genomic_DNA"/>
</dbReference>
<sequence>RGIGGTASSLAKGAIDLSVRPAVQTMFSPSSYAMAYQEMQGQAVNKDGQGNIMFGNRKSQGQGMTSAFIENQSEVLGEVVLDKLFQKFRIPVPAFLKTNAAKRLSSATGIQGPITEYAEEKYADLANIVRGEQTIEGFFDPRQNLETFGAVAIMQIPFSAINATGYGIGRIRDVQAK</sequence>
<evidence type="ECO:0000313" key="2">
    <source>
        <dbReference type="Proteomes" id="UP001596023"/>
    </source>
</evidence>
<protein>
    <submittedName>
        <fullName evidence="1">Uncharacterized protein</fullName>
    </submittedName>
</protein>
<dbReference type="RefSeq" id="WP_380002044.1">
    <property type="nucleotide sequence ID" value="NZ_JBHSGN010000183.1"/>
</dbReference>
<feature type="non-terminal residue" evidence="1">
    <location>
        <position position="1"/>
    </location>
</feature>
<comment type="caution">
    <text evidence="1">The sequence shown here is derived from an EMBL/GenBank/DDBJ whole genome shotgun (WGS) entry which is preliminary data.</text>
</comment>
<organism evidence="1 2">
    <name type="scientific">Dysgonomonas termitidis</name>
    <dbReference type="NCBI Taxonomy" id="1516126"/>
    <lineage>
        <taxon>Bacteria</taxon>
        <taxon>Pseudomonadati</taxon>
        <taxon>Bacteroidota</taxon>
        <taxon>Bacteroidia</taxon>
        <taxon>Bacteroidales</taxon>
        <taxon>Dysgonomonadaceae</taxon>
        <taxon>Dysgonomonas</taxon>
    </lineage>
</organism>
<name>A0ABV9L499_9BACT</name>
<reference evidence="2" key="1">
    <citation type="journal article" date="2019" name="Int. J. Syst. Evol. Microbiol.">
        <title>The Global Catalogue of Microorganisms (GCM) 10K type strain sequencing project: providing services to taxonomists for standard genome sequencing and annotation.</title>
        <authorList>
            <consortium name="The Broad Institute Genomics Platform"/>
            <consortium name="The Broad Institute Genome Sequencing Center for Infectious Disease"/>
            <person name="Wu L."/>
            <person name="Ma J."/>
        </authorList>
    </citation>
    <scope>NUCLEOTIDE SEQUENCE [LARGE SCALE GENOMIC DNA]</scope>
    <source>
        <strain evidence="2">CCUG 66188</strain>
    </source>
</reference>
<keyword evidence="2" id="KW-1185">Reference proteome</keyword>
<accession>A0ABV9L499</accession>
<dbReference type="Proteomes" id="UP001596023">
    <property type="component" value="Unassembled WGS sequence"/>
</dbReference>
<evidence type="ECO:0000313" key="1">
    <source>
        <dbReference type="EMBL" id="MFC4677143.1"/>
    </source>
</evidence>